<feature type="binding site" evidence="1">
    <location>
        <position position="271"/>
    </location>
    <ligand>
        <name>Mg(2+)</name>
        <dbReference type="ChEBI" id="CHEBI:18420"/>
        <label>1</label>
    </ligand>
</feature>
<dbReference type="Pfam" id="PF03747">
    <property type="entry name" value="ADP_ribosyl_GH"/>
    <property type="match status" value="1"/>
</dbReference>
<dbReference type="GO" id="GO:0046872">
    <property type="term" value="F:metal ion binding"/>
    <property type="evidence" value="ECO:0007669"/>
    <property type="project" value="UniProtKB-KW"/>
</dbReference>
<feature type="binding site" evidence="1">
    <location>
        <position position="55"/>
    </location>
    <ligand>
        <name>Mg(2+)</name>
        <dbReference type="ChEBI" id="CHEBI:18420"/>
        <label>1</label>
    </ligand>
</feature>
<comment type="cofactor">
    <cofactor evidence="1">
        <name>Mg(2+)</name>
        <dbReference type="ChEBI" id="CHEBI:18420"/>
    </cofactor>
    <text evidence="1">Binds 2 magnesium ions per subunit.</text>
</comment>
<dbReference type="AlphaFoldDB" id="B4CZ93"/>
<dbReference type="STRING" id="497964.CfE428DRAFT_1981"/>
<dbReference type="RefSeq" id="WP_006979306.1">
    <property type="nucleotide sequence ID" value="NZ_ABVL01000004.1"/>
</dbReference>
<keyword evidence="1" id="KW-0479">Metal-binding</keyword>
<dbReference type="PANTHER" id="PTHR16222">
    <property type="entry name" value="ADP-RIBOSYLGLYCOHYDROLASE"/>
    <property type="match status" value="1"/>
</dbReference>
<name>B4CZ93_9BACT</name>
<gene>
    <name evidence="2" type="ORF">CfE428DRAFT_1981</name>
</gene>
<protein>
    <submittedName>
        <fullName evidence="2">ADP-ribosylation/Crystallin J1</fullName>
    </submittedName>
</protein>
<dbReference type="Proteomes" id="UP000005824">
    <property type="component" value="Unassembled WGS sequence"/>
</dbReference>
<sequence>MNLPDNHTERLERARLSLEGLAIGDAFGEMLAYQGASARERVERGLMAGPWFYTDDTAMALGVFEVLRLRGSIDPNELALQFAERFRREPERGYGTMARVILRRILAGESWQRAAGSAFGGTGSMGNGAAMRVAPLGAYFAEDLDTCLRAEAVLSAGVTHAHREGISGAIAIATAAAMAWRLRGMPKAQAAIELLQTVYDRTPDGETRIGIARAQKLPFFTAPAIAARVLGNGSAVTAPDTVPFVLWSAAKHLDDYREALIDTVIADGDCDTNCAMVGGIVALYAGRESIPEDWQAARERFDWEEKP</sequence>
<dbReference type="Gene3D" id="1.10.4080.10">
    <property type="entry name" value="ADP-ribosylation/Crystallin J1"/>
    <property type="match status" value="1"/>
</dbReference>
<dbReference type="InterPro" id="IPR005502">
    <property type="entry name" value="Ribosyl_crysJ1"/>
</dbReference>
<feature type="binding site" evidence="1">
    <location>
        <position position="269"/>
    </location>
    <ligand>
        <name>Mg(2+)</name>
        <dbReference type="ChEBI" id="CHEBI:18420"/>
        <label>1</label>
    </ligand>
</feature>
<accession>B4CZ93</accession>
<dbReference type="PANTHER" id="PTHR16222:SF12">
    <property type="entry name" value="ADP-RIBOSYLGLYCOHYDROLASE-RELATED"/>
    <property type="match status" value="1"/>
</dbReference>
<dbReference type="EMBL" id="ABVL01000004">
    <property type="protein sequence ID" value="EDY20784.1"/>
    <property type="molecule type" value="Genomic_DNA"/>
</dbReference>
<dbReference type="InParanoid" id="B4CZ93"/>
<proteinExistence type="predicted"/>
<dbReference type="eggNOG" id="COG1397">
    <property type="taxonomic scope" value="Bacteria"/>
</dbReference>
<dbReference type="InterPro" id="IPR050792">
    <property type="entry name" value="ADP-ribosylglycohydrolase"/>
</dbReference>
<organism evidence="2 3">
    <name type="scientific">Chthoniobacter flavus Ellin428</name>
    <dbReference type="NCBI Taxonomy" id="497964"/>
    <lineage>
        <taxon>Bacteria</taxon>
        <taxon>Pseudomonadati</taxon>
        <taxon>Verrucomicrobiota</taxon>
        <taxon>Spartobacteria</taxon>
        <taxon>Chthoniobacterales</taxon>
        <taxon>Chthoniobacteraceae</taxon>
        <taxon>Chthoniobacter</taxon>
    </lineage>
</organism>
<reference evidence="2 3" key="1">
    <citation type="journal article" date="2011" name="J. Bacteriol.">
        <title>Genome sequence of Chthoniobacter flavus Ellin428, an aerobic heterotrophic soil bacterium.</title>
        <authorList>
            <person name="Kant R."/>
            <person name="van Passel M.W."/>
            <person name="Palva A."/>
            <person name="Lucas S."/>
            <person name="Lapidus A."/>
            <person name="Glavina Del Rio T."/>
            <person name="Dalin E."/>
            <person name="Tice H."/>
            <person name="Bruce D."/>
            <person name="Goodwin L."/>
            <person name="Pitluck S."/>
            <person name="Larimer F.W."/>
            <person name="Land M.L."/>
            <person name="Hauser L."/>
            <person name="Sangwan P."/>
            <person name="de Vos W.M."/>
            <person name="Janssen P.H."/>
            <person name="Smidt H."/>
        </authorList>
    </citation>
    <scope>NUCLEOTIDE SEQUENCE [LARGE SCALE GENOMIC DNA]</scope>
    <source>
        <strain evidence="2 3">Ellin428</strain>
    </source>
</reference>
<evidence type="ECO:0000313" key="2">
    <source>
        <dbReference type="EMBL" id="EDY20784.1"/>
    </source>
</evidence>
<evidence type="ECO:0000313" key="3">
    <source>
        <dbReference type="Proteomes" id="UP000005824"/>
    </source>
</evidence>
<feature type="binding site" evidence="1">
    <location>
        <position position="56"/>
    </location>
    <ligand>
        <name>Mg(2+)</name>
        <dbReference type="ChEBI" id="CHEBI:18420"/>
        <label>1</label>
    </ligand>
</feature>
<dbReference type="InterPro" id="IPR036705">
    <property type="entry name" value="Ribosyl_crysJ1_sf"/>
</dbReference>
<evidence type="ECO:0000256" key="1">
    <source>
        <dbReference type="PIRSR" id="PIRSR605502-1"/>
    </source>
</evidence>
<keyword evidence="1" id="KW-0460">Magnesium</keyword>
<keyword evidence="3" id="KW-1185">Reference proteome</keyword>
<feature type="binding site" evidence="1">
    <location>
        <position position="54"/>
    </location>
    <ligand>
        <name>Mg(2+)</name>
        <dbReference type="ChEBI" id="CHEBI:18420"/>
        <label>1</label>
    </ligand>
</feature>
<dbReference type="SUPFAM" id="SSF101478">
    <property type="entry name" value="ADP-ribosylglycohydrolase"/>
    <property type="match status" value="1"/>
</dbReference>
<comment type="caution">
    <text evidence="2">The sequence shown here is derived from an EMBL/GenBank/DDBJ whole genome shotgun (WGS) entry which is preliminary data.</text>
</comment>
<feature type="binding site" evidence="1">
    <location>
        <position position="272"/>
    </location>
    <ligand>
        <name>Mg(2+)</name>
        <dbReference type="ChEBI" id="CHEBI:18420"/>
        <label>1</label>
    </ligand>
</feature>